<feature type="signal peptide" evidence="1">
    <location>
        <begin position="1"/>
        <end position="22"/>
    </location>
</feature>
<reference evidence="2" key="1">
    <citation type="journal article" date="2017" name="Parasit. Vectors">
        <title>Sialotranscriptomics of Rhipicephalus zambeziensis reveals intricate expression profiles of secretory proteins and suggests tight temporal transcriptional regulation during blood-feeding.</title>
        <authorList>
            <person name="de Castro M.H."/>
            <person name="de Klerk D."/>
            <person name="Pienaar R."/>
            <person name="Rees D.J.G."/>
            <person name="Mans B.J."/>
        </authorList>
    </citation>
    <scope>NUCLEOTIDE SEQUENCE</scope>
    <source>
        <tissue evidence="2">Salivary glands</tissue>
    </source>
</reference>
<dbReference type="Gene3D" id="2.40.128.20">
    <property type="match status" value="1"/>
</dbReference>
<dbReference type="SUPFAM" id="SSF50814">
    <property type="entry name" value="Lipocalins"/>
    <property type="match status" value="1"/>
</dbReference>
<dbReference type="AlphaFoldDB" id="A0A224YE51"/>
<accession>A0A224YE51</accession>
<sequence length="202" mass="22870">MNLFQCVWFICVFVCIIPTYHPTRNQVSGILHHSYNAEDLFWKFMTSRYIYLDLSSANISYVSCIRAETIAENKSARTLSQRVDVKVKNSDRWVSLNASYAPIEFTSEGNVKTFTSYDNDSNAVTNYTFLLSTSTCAVVLKSKDTNGTGPVESRELWVNDKFSSIDMAACEDAFTNHCNCDGGFFSYDIYECKGYWTSGHNG</sequence>
<name>A0A224YE51_9ACAR</name>
<organism evidence="2">
    <name type="scientific">Rhipicephalus zambeziensis</name>
    <dbReference type="NCBI Taxonomy" id="60191"/>
    <lineage>
        <taxon>Eukaryota</taxon>
        <taxon>Metazoa</taxon>
        <taxon>Ecdysozoa</taxon>
        <taxon>Arthropoda</taxon>
        <taxon>Chelicerata</taxon>
        <taxon>Arachnida</taxon>
        <taxon>Acari</taxon>
        <taxon>Parasitiformes</taxon>
        <taxon>Ixodida</taxon>
        <taxon>Ixodoidea</taxon>
        <taxon>Ixodidae</taxon>
        <taxon>Rhipicephalinae</taxon>
        <taxon>Rhipicephalus</taxon>
        <taxon>Rhipicephalus</taxon>
    </lineage>
</organism>
<dbReference type="GO" id="GO:0043176">
    <property type="term" value="F:amine binding"/>
    <property type="evidence" value="ECO:0007669"/>
    <property type="project" value="InterPro"/>
</dbReference>
<evidence type="ECO:0000256" key="1">
    <source>
        <dbReference type="SAM" id="SignalP"/>
    </source>
</evidence>
<dbReference type="InterPro" id="IPR012674">
    <property type="entry name" value="Calycin"/>
</dbReference>
<dbReference type="InterPro" id="IPR002970">
    <property type="entry name" value="Tick_his-bd"/>
</dbReference>
<dbReference type="Pfam" id="PF02098">
    <property type="entry name" value="His_binding"/>
    <property type="match status" value="1"/>
</dbReference>
<evidence type="ECO:0000313" key="2">
    <source>
        <dbReference type="EMBL" id="MAA15245.1"/>
    </source>
</evidence>
<proteinExistence type="predicted"/>
<dbReference type="GO" id="GO:0030682">
    <property type="term" value="P:symbiont-mediated perturbation of host defenses"/>
    <property type="evidence" value="ECO:0007669"/>
    <property type="project" value="InterPro"/>
</dbReference>
<feature type="chain" id="PRO_5012781861" evidence="1">
    <location>
        <begin position="23"/>
        <end position="202"/>
    </location>
</feature>
<keyword evidence="1" id="KW-0732">Signal</keyword>
<protein>
    <submittedName>
        <fullName evidence="2">Lipocalin</fullName>
    </submittedName>
</protein>
<dbReference type="EMBL" id="GFPF01004099">
    <property type="protein sequence ID" value="MAA15245.1"/>
    <property type="molecule type" value="Transcribed_RNA"/>
</dbReference>